<feature type="domain" description="DUF6493" evidence="1">
    <location>
        <begin position="18"/>
        <end position="318"/>
    </location>
</feature>
<dbReference type="InterPro" id="IPR045472">
    <property type="entry name" value="DUF6493"/>
</dbReference>
<evidence type="ECO:0000313" key="4">
    <source>
        <dbReference type="Proteomes" id="UP001596472"/>
    </source>
</evidence>
<evidence type="ECO:0000259" key="1">
    <source>
        <dbReference type="Pfam" id="PF20103"/>
    </source>
</evidence>
<dbReference type="InterPro" id="IPR056726">
    <property type="entry name" value="DUF7824"/>
</dbReference>
<reference evidence="4" key="1">
    <citation type="journal article" date="2019" name="Int. J. Syst. Evol. Microbiol.">
        <title>The Global Catalogue of Microorganisms (GCM) 10K type strain sequencing project: providing services to taxonomists for standard genome sequencing and annotation.</title>
        <authorList>
            <consortium name="The Broad Institute Genomics Platform"/>
            <consortium name="The Broad Institute Genome Sequencing Center for Infectious Disease"/>
            <person name="Wu L."/>
            <person name="Ma J."/>
        </authorList>
    </citation>
    <scope>NUCLEOTIDE SEQUENCE [LARGE SCALE GENOMIC DNA]</scope>
    <source>
        <strain evidence="4">CGMCC 4.1467</strain>
    </source>
</reference>
<accession>A0ABW2L821</accession>
<protein>
    <submittedName>
        <fullName evidence="3">DUF6493 family protein</fullName>
    </submittedName>
</protein>
<evidence type="ECO:0000259" key="2">
    <source>
        <dbReference type="Pfam" id="PF25148"/>
    </source>
</evidence>
<proteinExistence type="predicted"/>
<keyword evidence="4" id="KW-1185">Reference proteome</keyword>
<gene>
    <name evidence="3" type="ORF">ACFQY0_09050</name>
</gene>
<dbReference type="Pfam" id="PF20103">
    <property type="entry name" value="DUF6493"/>
    <property type="match status" value="1"/>
</dbReference>
<comment type="caution">
    <text evidence="3">The sequence shown here is derived from an EMBL/GenBank/DDBJ whole genome shotgun (WGS) entry which is preliminary data.</text>
</comment>
<dbReference type="EMBL" id="JBHTBS010000004">
    <property type="protein sequence ID" value="MFC7337320.1"/>
    <property type="molecule type" value="Genomic_DNA"/>
</dbReference>
<dbReference type="InterPro" id="IPR016024">
    <property type="entry name" value="ARM-type_fold"/>
</dbReference>
<organism evidence="3 4">
    <name type="scientific">Haloferula chungangensis</name>
    <dbReference type="NCBI Taxonomy" id="1048331"/>
    <lineage>
        <taxon>Bacteria</taxon>
        <taxon>Pseudomonadati</taxon>
        <taxon>Verrucomicrobiota</taxon>
        <taxon>Verrucomicrobiia</taxon>
        <taxon>Verrucomicrobiales</taxon>
        <taxon>Verrucomicrobiaceae</taxon>
        <taxon>Haloferula</taxon>
    </lineage>
</organism>
<dbReference type="RefSeq" id="WP_379711502.1">
    <property type="nucleotide sequence ID" value="NZ_JBHTBS010000004.1"/>
</dbReference>
<name>A0ABW2L821_9BACT</name>
<sequence>MKALDDALAAPSLADALEILKSLDKADHSNLLDHLNPASSELIDQHNALLLEARKAGADELKRKLEIFSVARIVGHSSRKTVPAKFPVGDDTLIQPEVLDFLMTTKPAWFQKFIEKRVATVSEWESCFDFVRTYIDAGVIPPPPADHRYYADISGGILCRHGRRVDDAKQGLINNPQLITHDLVIGIQRLGQKDGHRWDQATPISPIFFTDQDEQEKISLLSLVSELCKAGHFDLQVILQTTTDALMDCQRELEARDLIDAHDQLDPGRDLQLANQQLYHGLLASPHKAVVRFAIKQLADLADQQGYDARELMEQAPTALQQPSNPLLLELLALFEKALSHHSKAIDQLDQVIPHVLMVQNAKVQKALLPLLKLIPESQKEPFCDSLQPYADQILPALRKQFEPWIKKKEESTSEPVASPPPGSIPIGQPLEPLKSVDDLAFVANELIDRDLDPMKLELFLDGVSRYAANHLEQLVKDFAPLQKRALKFDQAVNEDGSFYPSSLLFVCHFVIAFGTDPDEFRGWIPDPDLPADTPAKTGYYGERKFLAAMNFAGARLGELLSFVRKGGSAPLLSTPEFSLGFISPSTLLKRLEKRIEDGDPILHYDFIQAIARCHIDASDQKNPSLPDGKDEASRVLRFLLGGTIDGEITTPAWWLAAARTRDPLGDFSKDPAFASHDTEDMPDWVKPARYRELPLESYRWGDLENPLQPQLARSIPPDHIYPLQHGEILPDTYGRWGSDLRWRYSFTPSALDAVVAQDIQFTTFGASLTERTAINASAAIVQELGARHLPLRFTMQLHLLALLTSPGKAEREAGVDLFIQASNDGRLEPALPGLGRLFSSLMDAATPEEMPFTLLSRLVPCLREISNQGPLLQRQVRDILLVGLNRPFERPPKGFPSLLELLLDLLVNSPPPESLDLNSIWNGRLKGKAKTIANKIAKTSCAKKPS</sequence>
<dbReference type="Proteomes" id="UP001596472">
    <property type="component" value="Unassembled WGS sequence"/>
</dbReference>
<evidence type="ECO:0000313" key="3">
    <source>
        <dbReference type="EMBL" id="MFC7337320.1"/>
    </source>
</evidence>
<dbReference type="SUPFAM" id="SSF48371">
    <property type="entry name" value="ARM repeat"/>
    <property type="match status" value="1"/>
</dbReference>
<dbReference type="Pfam" id="PF25148">
    <property type="entry name" value="DUF7824"/>
    <property type="match status" value="1"/>
</dbReference>
<feature type="domain" description="DUF7824" evidence="2">
    <location>
        <begin position="430"/>
        <end position="668"/>
    </location>
</feature>